<evidence type="ECO:0000313" key="1">
    <source>
        <dbReference type="Proteomes" id="UP000887561"/>
    </source>
</evidence>
<protein>
    <submittedName>
        <fullName evidence="2">Uncharacterized protein</fullName>
    </submittedName>
</protein>
<dbReference type="Proteomes" id="UP000887561">
    <property type="component" value="Unplaced"/>
</dbReference>
<dbReference type="WBParaSite" id="scaffold19840_cov145.g19342">
    <property type="protein sequence ID" value="scaffold19840_cov145.g19342"/>
    <property type="gene ID" value="scaffold19840_cov145.g19342"/>
</dbReference>
<keyword evidence="1" id="KW-1185">Reference proteome</keyword>
<evidence type="ECO:0000313" key="2">
    <source>
        <dbReference type="WBParaSite" id="scaffold19840_cov145.g19342"/>
    </source>
</evidence>
<reference evidence="2" key="1">
    <citation type="submission" date="2022-11" db="UniProtKB">
        <authorList>
            <consortium name="WormBaseParasite"/>
        </authorList>
    </citation>
    <scope>IDENTIFICATION</scope>
</reference>
<sequence length="28" mass="3557">WNFRVEMLKVRDEWKCRDEKCGEKMLKV</sequence>
<dbReference type="AlphaFoldDB" id="A0A915LYH6"/>
<name>A0A915LYH6_MELJA</name>
<organism evidence="1 2">
    <name type="scientific">Meloidogyne javanica</name>
    <name type="common">Root-knot nematode worm</name>
    <dbReference type="NCBI Taxonomy" id="6303"/>
    <lineage>
        <taxon>Eukaryota</taxon>
        <taxon>Metazoa</taxon>
        <taxon>Ecdysozoa</taxon>
        <taxon>Nematoda</taxon>
        <taxon>Chromadorea</taxon>
        <taxon>Rhabditida</taxon>
        <taxon>Tylenchina</taxon>
        <taxon>Tylenchomorpha</taxon>
        <taxon>Tylenchoidea</taxon>
        <taxon>Meloidogynidae</taxon>
        <taxon>Meloidogyninae</taxon>
        <taxon>Meloidogyne</taxon>
        <taxon>Meloidogyne incognita group</taxon>
    </lineage>
</organism>
<accession>A0A915LYH6</accession>
<proteinExistence type="predicted"/>